<organism evidence="1">
    <name type="scientific">Salvia splendens</name>
    <name type="common">Scarlet sage</name>
    <dbReference type="NCBI Taxonomy" id="180675"/>
    <lineage>
        <taxon>Eukaryota</taxon>
        <taxon>Viridiplantae</taxon>
        <taxon>Streptophyta</taxon>
        <taxon>Embryophyta</taxon>
        <taxon>Tracheophyta</taxon>
        <taxon>Spermatophyta</taxon>
        <taxon>Magnoliopsida</taxon>
        <taxon>eudicotyledons</taxon>
        <taxon>Gunneridae</taxon>
        <taxon>Pentapetalae</taxon>
        <taxon>asterids</taxon>
        <taxon>lamiids</taxon>
        <taxon>Lamiales</taxon>
        <taxon>Lamiaceae</taxon>
        <taxon>Nepetoideae</taxon>
        <taxon>Mentheae</taxon>
        <taxon>Salviinae</taxon>
        <taxon>Salvia</taxon>
        <taxon>Salvia subgen. Calosphace</taxon>
        <taxon>core Calosphace</taxon>
    </lineage>
</organism>
<gene>
    <name evidence="1" type="ORF">SASPL_125951</name>
</gene>
<evidence type="ECO:0000313" key="1">
    <source>
        <dbReference type="EMBL" id="KAG6413243.1"/>
    </source>
</evidence>
<dbReference type="PANTHER" id="PTHR33181:SF19">
    <property type="entry name" value="OS04G0658200 PROTEIN"/>
    <property type="match status" value="1"/>
</dbReference>
<name>A0A8X8XGS9_SALSN</name>
<keyword evidence="2" id="KW-1185">Reference proteome</keyword>
<sequence>MDWWHKIVFPVRRAWFAVSARVKARKEGGGLLKLHDDIQTCGYEDVQIMWEMLKKTETEVMSNHSKRKRWQSVATIPTNLDGTYTRLLYHATPPLFPLSYTNYSCKTVLQISHCKLQDKETKKRTWDQAKDTTASATLDSCIQLITVVANNGCFGLKRNQKQNGIDTPAFALGRS</sequence>
<evidence type="ECO:0000313" key="2">
    <source>
        <dbReference type="Proteomes" id="UP000298416"/>
    </source>
</evidence>
<proteinExistence type="predicted"/>
<accession>A0A8X8XGS9</accession>
<dbReference type="AlphaFoldDB" id="A0A8X8XGS9"/>
<comment type="caution">
    <text evidence="1">The sequence shown here is derived from an EMBL/GenBank/DDBJ whole genome shotgun (WGS) entry which is preliminary data.</text>
</comment>
<dbReference type="Proteomes" id="UP000298416">
    <property type="component" value="Unassembled WGS sequence"/>
</dbReference>
<reference evidence="1" key="2">
    <citation type="submission" date="2020-08" db="EMBL/GenBank/DDBJ databases">
        <title>Plant Genome Project.</title>
        <authorList>
            <person name="Zhang R.-G."/>
        </authorList>
    </citation>
    <scope>NUCLEOTIDE SEQUENCE</scope>
    <source>
        <strain evidence="1">Huo1</strain>
        <tissue evidence="1">Leaf</tissue>
    </source>
</reference>
<dbReference type="PANTHER" id="PTHR33181">
    <property type="entry name" value="OS01G0778500 PROTEIN"/>
    <property type="match status" value="1"/>
</dbReference>
<reference evidence="1" key="1">
    <citation type="submission" date="2018-01" db="EMBL/GenBank/DDBJ databases">
        <authorList>
            <person name="Mao J.F."/>
        </authorList>
    </citation>
    <scope>NUCLEOTIDE SEQUENCE</scope>
    <source>
        <strain evidence="1">Huo1</strain>
        <tissue evidence="1">Leaf</tissue>
    </source>
</reference>
<protein>
    <submittedName>
        <fullName evidence="1">Uncharacterized protein</fullName>
    </submittedName>
</protein>
<dbReference type="EMBL" id="PNBA02000009">
    <property type="protein sequence ID" value="KAG6413243.1"/>
    <property type="molecule type" value="Genomic_DNA"/>
</dbReference>